<protein>
    <submittedName>
        <fullName evidence="2">Zn-dependent hydrolase</fullName>
    </submittedName>
</protein>
<evidence type="ECO:0000313" key="3">
    <source>
        <dbReference type="Proteomes" id="UP000631300"/>
    </source>
</evidence>
<name>A0A918JNZ1_9ALTE</name>
<dbReference type="Proteomes" id="UP000631300">
    <property type="component" value="Unassembled WGS sequence"/>
</dbReference>
<organism evidence="2 3">
    <name type="scientific">Alteromonas halophila</name>
    <dbReference type="NCBI Taxonomy" id="516698"/>
    <lineage>
        <taxon>Bacteria</taxon>
        <taxon>Pseudomonadati</taxon>
        <taxon>Pseudomonadota</taxon>
        <taxon>Gammaproteobacteria</taxon>
        <taxon>Alteromonadales</taxon>
        <taxon>Alteromonadaceae</taxon>
        <taxon>Alteromonas/Salinimonas group</taxon>
        <taxon>Alteromonas</taxon>
    </lineage>
</organism>
<reference evidence="2" key="2">
    <citation type="submission" date="2020-09" db="EMBL/GenBank/DDBJ databases">
        <authorList>
            <person name="Sun Q."/>
            <person name="Kim S."/>
        </authorList>
    </citation>
    <scope>NUCLEOTIDE SEQUENCE</scope>
    <source>
        <strain evidence="2">KCTC 22164</strain>
    </source>
</reference>
<dbReference type="Pfam" id="PF21221">
    <property type="entry name" value="B_lactamase-like_C"/>
    <property type="match status" value="1"/>
</dbReference>
<accession>A0A918JNZ1</accession>
<evidence type="ECO:0000313" key="2">
    <source>
        <dbReference type="EMBL" id="GGW93594.1"/>
    </source>
</evidence>
<dbReference type="InterPro" id="IPR036866">
    <property type="entry name" value="RibonucZ/Hydroxyglut_hydro"/>
</dbReference>
<proteinExistence type="predicted"/>
<feature type="domain" description="Metallo-beta-lactamase" evidence="1">
    <location>
        <begin position="42"/>
        <end position="256"/>
    </location>
</feature>
<dbReference type="EMBL" id="BMXP01000009">
    <property type="protein sequence ID" value="GGW93594.1"/>
    <property type="molecule type" value="Genomic_DNA"/>
</dbReference>
<dbReference type="Gene3D" id="3.60.15.10">
    <property type="entry name" value="Ribonuclease Z/Hydroxyacylglutathione hydrolase-like"/>
    <property type="match status" value="1"/>
</dbReference>
<keyword evidence="2" id="KW-0378">Hydrolase</keyword>
<evidence type="ECO:0000259" key="1">
    <source>
        <dbReference type="SMART" id="SM00849"/>
    </source>
</evidence>
<dbReference type="GO" id="GO:0016787">
    <property type="term" value="F:hydrolase activity"/>
    <property type="evidence" value="ECO:0007669"/>
    <property type="project" value="UniProtKB-KW"/>
</dbReference>
<dbReference type="PANTHER" id="PTHR23131:SF4">
    <property type="entry name" value="METALLO-BETA-LACTAMASE SUPERFAMILY POTEIN"/>
    <property type="match status" value="1"/>
</dbReference>
<dbReference type="InterPro" id="IPR048933">
    <property type="entry name" value="B_lactamase-like_C"/>
</dbReference>
<dbReference type="AlphaFoldDB" id="A0A918JNZ1"/>
<dbReference type="InterPro" id="IPR001279">
    <property type="entry name" value="Metallo-B-lactamas"/>
</dbReference>
<reference evidence="2" key="1">
    <citation type="journal article" date="2014" name="Int. J. Syst. Evol. Microbiol.">
        <title>Complete genome sequence of Corynebacterium casei LMG S-19264T (=DSM 44701T), isolated from a smear-ripened cheese.</title>
        <authorList>
            <consortium name="US DOE Joint Genome Institute (JGI-PGF)"/>
            <person name="Walter F."/>
            <person name="Albersmeier A."/>
            <person name="Kalinowski J."/>
            <person name="Ruckert C."/>
        </authorList>
    </citation>
    <scope>NUCLEOTIDE SEQUENCE</scope>
    <source>
        <strain evidence="2">KCTC 22164</strain>
    </source>
</reference>
<dbReference type="PANTHER" id="PTHR23131">
    <property type="entry name" value="ENDORIBONUCLEASE LACTB2"/>
    <property type="match status" value="1"/>
</dbReference>
<dbReference type="SUPFAM" id="SSF56281">
    <property type="entry name" value="Metallo-hydrolase/oxidoreductase"/>
    <property type="match status" value="1"/>
</dbReference>
<dbReference type="SMART" id="SM00849">
    <property type="entry name" value="Lactamase_B"/>
    <property type="match status" value="1"/>
</dbReference>
<sequence>MRLQKRHVMKFESFTVPQPGCVTQVAEGIFWLRMPLPFALDHINLYLLEDEQGWYIVDCGLATSETRQHWQSVLSTLDKPVLGVIATHMHPDHIGLAGWLTEQHQVPLYMSQTEYFAARALFAGRAGASAWRDEQYFVRCGLATDAVTKAVGDGKGFSRIVSPLPVAYERLTEGQVLTINNNRWTVMIGRGHSPEHVCLYCQERHILVAGDHILPSITPNIGVYSTEPDGNPLADYLDTLLPFMELPSDTLVLPAHNQPFTGVRARVQALRGHHQQQLKTLYDVCRIPMRVTDCLPALFNRQLDSHLLHFAIAECLSHLNYLCAEGQLVRTLSEEGVYIYCQSPASETEQNDSVLSFDMVNG</sequence>
<dbReference type="Pfam" id="PF00753">
    <property type="entry name" value="Lactamase_B"/>
    <property type="match status" value="1"/>
</dbReference>
<dbReference type="Gene3D" id="1.10.10.10">
    <property type="entry name" value="Winged helix-like DNA-binding domain superfamily/Winged helix DNA-binding domain"/>
    <property type="match status" value="1"/>
</dbReference>
<gene>
    <name evidence="2" type="ORF">GCM10007391_29990</name>
</gene>
<keyword evidence="3" id="KW-1185">Reference proteome</keyword>
<dbReference type="InterPro" id="IPR050662">
    <property type="entry name" value="Sec-metab_biosynth-thioest"/>
</dbReference>
<comment type="caution">
    <text evidence="2">The sequence shown here is derived from an EMBL/GenBank/DDBJ whole genome shotgun (WGS) entry which is preliminary data.</text>
</comment>
<dbReference type="InterPro" id="IPR036388">
    <property type="entry name" value="WH-like_DNA-bd_sf"/>
</dbReference>